<feature type="compositionally biased region" description="Basic and acidic residues" evidence="2">
    <location>
        <begin position="124"/>
        <end position="135"/>
    </location>
</feature>
<keyword evidence="5" id="KW-1185">Reference proteome</keyword>
<keyword evidence="1" id="KW-0479">Metal-binding</keyword>
<evidence type="ECO:0000313" key="5">
    <source>
        <dbReference type="Proteomes" id="UP001501638"/>
    </source>
</evidence>
<name>A0ABN3K8G1_9ACTN</name>
<gene>
    <name evidence="4" type="ORF">GCM10010405_39650</name>
</gene>
<evidence type="ECO:0000313" key="4">
    <source>
        <dbReference type="EMBL" id="GAA2451974.1"/>
    </source>
</evidence>
<feature type="region of interest" description="Disordered" evidence="2">
    <location>
        <begin position="124"/>
        <end position="145"/>
    </location>
</feature>
<evidence type="ECO:0000256" key="1">
    <source>
        <dbReference type="PROSITE-ProRule" id="PRU00325"/>
    </source>
</evidence>
<dbReference type="EMBL" id="BAAASZ010000027">
    <property type="protein sequence ID" value="GAA2451974.1"/>
    <property type="molecule type" value="Genomic_DNA"/>
</dbReference>
<evidence type="ECO:0000256" key="2">
    <source>
        <dbReference type="SAM" id="MobiDB-lite"/>
    </source>
</evidence>
<keyword evidence="1" id="KW-0862">Zinc</keyword>
<sequence length="466" mass="48890">MSTGESRWTAEQVLALAPDAASRKAGAELAAPGPWSDAGAGRGAVWGRCKGSGSRPYQTVVDVAGGSAPGYRCSCPSRKFPCKHALALLLLWSGDVETVPEAPESVPEWAESWLSGRRRREEEKFGKAAARDGERAAAPADPEAARRRLERRAARIAAGATELERRLEDLLRGGLAGAEQSGYAVWDEMARRMVDAQAPGLASRVRELGSVPGSGPGWPSRLLEECALLHLLDRGFLGIDGLPEPLAATVRSRVGLTVEAAEVLADRDAVVRDHWLVLGRYDSEEGRLTARRTWLHGLRTGRPALLLSFGAAGRAPELALPVGSSMDADLAYYPGARPLRAALGKRHAAPEPGGVPPGVGVHDALAAYGVALCGDPWLEGWPVVLADVVPVPVGEGWQLADAEGDSALPVAVSEGTRARMWRIAAVSGGGPVTVFGECGPRGFTPYTAWSDTAIPLTVTDVGGGAA</sequence>
<dbReference type="Proteomes" id="UP001501638">
    <property type="component" value="Unassembled WGS sequence"/>
</dbReference>
<feature type="domain" description="SWIM-type" evidence="3">
    <location>
        <begin position="57"/>
        <end position="93"/>
    </location>
</feature>
<dbReference type="InterPro" id="IPR007527">
    <property type="entry name" value="Znf_SWIM"/>
</dbReference>
<protein>
    <submittedName>
        <fullName evidence="4">SWIM zinc finger family protein</fullName>
    </submittedName>
</protein>
<proteinExistence type="predicted"/>
<dbReference type="Pfam" id="PF04434">
    <property type="entry name" value="SWIM"/>
    <property type="match status" value="1"/>
</dbReference>
<accession>A0ABN3K8G1</accession>
<dbReference type="PROSITE" id="PS50966">
    <property type="entry name" value="ZF_SWIM"/>
    <property type="match status" value="1"/>
</dbReference>
<reference evidence="4 5" key="1">
    <citation type="journal article" date="2019" name="Int. J. Syst. Evol. Microbiol.">
        <title>The Global Catalogue of Microorganisms (GCM) 10K type strain sequencing project: providing services to taxonomists for standard genome sequencing and annotation.</title>
        <authorList>
            <consortium name="The Broad Institute Genomics Platform"/>
            <consortium name="The Broad Institute Genome Sequencing Center for Infectious Disease"/>
            <person name="Wu L."/>
            <person name="Ma J."/>
        </authorList>
    </citation>
    <scope>NUCLEOTIDE SEQUENCE [LARGE SCALE GENOMIC DNA]</scope>
    <source>
        <strain evidence="4 5">JCM 6305</strain>
    </source>
</reference>
<organism evidence="4 5">
    <name type="scientific">Streptomyces macrosporus</name>
    <dbReference type="NCBI Taxonomy" id="44032"/>
    <lineage>
        <taxon>Bacteria</taxon>
        <taxon>Bacillati</taxon>
        <taxon>Actinomycetota</taxon>
        <taxon>Actinomycetes</taxon>
        <taxon>Kitasatosporales</taxon>
        <taxon>Streptomycetaceae</taxon>
        <taxon>Streptomyces</taxon>
    </lineage>
</organism>
<evidence type="ECO:0000259" key="3">
    <source>
        <dbReference type="PROSITE" id="PS50966"/>
    </source>
</evidence>
<comment type="caution">
    <text evidence="4">The sequence shown here is derived from an EMBL/GenBank/DDBJ whole genome shotgun (WGS) entry which is preliminary data.</text>
</comment>
<keyword evidence="1" id="KW-0863">Zinc-finger</keyword>